<proteinExistence type="predicted"/>
<comment type="caution">
    <text evidence="2">The sequence shown here is derived from an EMBL/GenBank/DDBJ whole genome shotgun (WGS) entry which is preliminary data.</text>
</comment>
<keyword evidence="3" id="KW-1185">Reference proteome</keyword>
<dbReference type="Proteomes" id="UP001283341">
    <property type="component" value="Unassembled WGS sequence"/>
</dbReference>
<dbReference type="AlphaFoldDB" id="A0AAE0IUP3"/>
<accession>A0AAE0IUP3</accession>
<evidence type="ECO:0000313" key="3">
    <source>
        <dbReference type="Proteomes" id="UP001283341"/>
    </source>
</evidence>
<protein>
    <submittedName>
        <fullName evidence="2">Uncharacterized protein</fullName>
    </submittedName>
</protein>
<organism evidence="2 3">
    <name type="scientific">Apodospora peruviana</name>
    <dbReference type="NCBI Taxonomy" id="516989"/>
    <lineage>
        <taxon>Eukaryota</taxon>
        <taxon>Fungi</taxon>
        <taxon>Dikarya</taxon>
        <taxon>Ascomycota</taxon>
        <taxon>Pezizomycotina</taxon>
        <taxon>Sordariomycetes</taxon>
        <taxon>Sordariomycetidae</taxon>
        <taxon>Sordariales</taxon>
        <taxon>Lasiosphaeriaceae</taxon>
        <taxon>Apodospora</taxon>
    </lineage>
</organism>
<feature type="region of interest" description="Disordered" evidence="1">
    <location>
        <begin position="157"/>
        <end position="176"/>
    </location>
</feature>
<evidence type="ECO:0000256" key="1">
    <source>
        <dbReference type="SAM" id="MobiDB-lite"/>
    </source>
</evidence>
<reference evidence="2" key="2">
    <citation type="submission" date="2023-06" db="EMBL/GenBank/DDBJ databases">
        <authorList>
            <consortium name="Lawrence Berkeley National Laboratory"/>
            <person name="Haridas S."/>
            <person name="Hensen N."/>
            <person name="Bonometti L."/>
            <person name="Westerberg I."/>
            <person name="Brannstrom I.O."/>
            <person name="Guillou S."/>
            <person name="Cros-Aarteil S."/>
            <person name="Calhoun S."/>
            <person name="Kuo A."/>
            <person name="Mondo S."/>
            <person name="Pangilinan J."/>
            <person name="Riley R."/>
            <person name="Labutti K."/>
            <person name="Andreopoulos B."/>
            <person name="Lipzen A."/>
            <person name="Chen C."/>
            <person name="Yanf M."/>
            <person name="Daum C."/>
            <person name="Ng V."/>
            <person name="Clum A."/>
            <person name="Steindorff A."/>
            <person name="Ohm R."/>
            <person name="Martin F."/>
            <person name="Silar P."/>
            <person name="Natvig D."/>
            <person name="Lalanne C."/>
            <person name="Gautier V."/>
            <person name="Ament-Velasquez S.L."/>
            <person name="Kruys A."/>
            <person name="Hutchinson M.I."/>
            <person name="Powell A.J."/>
            <person name="Barry K."/>
            <person name="Miller A.N."/>
            <person name="Grigoriev I.V."/>
            <person name="Debuchy R."/>
            <person name="Gladieux P."/>
            <person name="Thoren M.H."/>
            <person name="Johannesson H."/>
        </authorList>
    </citation>
    <scope>NUCLEOTIDE SEQUENCE</scope>
    <source>
        <strain evidence="2">CBS 118394</strain>
    </source>
</reference>
<evidence type="ECO:0000313" key="2">
    <source>
        <dbReference type="EMBL" id="KAK3331300.1"/>
    </source>
</evidence>
<sequence length="176" mass="19515">MDCLTSLFHSIDQFLPDSMGTFGSHNIIKPQETDNYEAQCGNELGGKLKHPNRAWSVKEGSAIKKEYDGNVLPDIEKWLQHHDPGDVGAYIRLYMIGPSKDKAVPVVTLCCRDPVIRKGVKRRIHGPLLKIYPKFGLGSRETPLEERQNATVQCIKPRIDGLSSDGADDEKAGSSN</sequence>
<name>A0AAE0IUP3_9PEZI</name>
<gene>
    <name evidence="2" type="ORF">B0H66DRAFT_528623</name>
</gene>
<reference evidence="2" key="1">
    <citation type="journal article" date="2023" name="Mol. Phylogenet. Evol.">
        <title>Genome-scale phylogeny and comparative genomics of the fungal order Sordariales.</title>
        <authorList>
            <person name="Hensen N."/>
            <person name="Bonometti L."/>
            <person name="Westerberg I."/>
            <person name="Brannstrom I.O."/>
            <person name="Guillou S."/>
            <person name="Cros-Aarteil S."/>
            <person name="Calhoun S."/>
            <person name="Haridas S."/>
            <person name="Kuo A."/>
            <person name="Mondo S."/>
            <person name="Pangilinan J."/>
            <person name="Riley R."/>
            <person name="LaButti K."/>
            <person name="Andreopoulos B."/>
            <person name="Lipzen A."/>
            <person name="Chen C."/>
            <person name="Yan M."/>
            <person name="Daum C."/>
            <person name="Ng V."/>
            <person name="Clum A."/>
            <person name="Steindorff A."/>
            <person name="Ohm R.A."/>
            <person name="Martin F."/>
            <person name="Silar P."/>
            <person name="Natvig D.O."/>
            <person name="Lalanne C."/>
            <person name="Gautier V."/>
            <person name="Ament-Velasquez S.L."/>
            <person name="Kruys A."/>
            <person name="Hutchinson M.I."/>
            <person name="Powell A.J."/>
            <person name="Barry K."/>
            <person name="Miller A.N."/>
            <person name="Grigoriev I.V."/>
            <person name="Debuchy R."/>
            <person name="Gladieux P."/>
            <person name="Hiltunen Thoren M."/>
            <person name="Johannesson H."/>
        </authorList>
    </citation>
    <scope>NUCLEOTIDE SEQUENCE</scope>
    <source>
        <strain evidence="2">CBS 118394</strain>
    </source>
</reference>
<dbReference type="EMBL" id="JAUEDM010000001">
    <property type="protein sequence ID" value="KAK3331300.1"/>
    <property type="molecule type" value="Genomic_DNA"/>
</dbReference>